<name>A0A0D2F1F1_9EURO</name>
<reference evidence="2 3" key="1">
    <citation type="submission" date="2015-01" db="EMBL/GenBank/DDBJ databases">
        <title>The Genome Sequence of Exophiala xenobiotica CBS118157.</title>
        <authorList>
            <consortium name="The Broad Institute Genomics Platform"/>
            <person name="Cuomo C."/>
            <person name="de Hoog S."/>
            <person name="Gorbushina A."/>
            <person name="Stielow B."/>
            <person name="Teixiera M."/>
            <person name="Abouelleil A."/>
            <person name="Chapman S.B."/>
            <person name="Priest M."/>
            <person name="Young S.K."/>
            <person name="Wortman J."/>
            <person name="Nusbaum C."/>
            <person name="Birren B."/>
        </authorList>
    </citation>
    <scope>NUCLEOTIDE SEQUENCE [LARGE SCALE GENOMIC DNA]</scope>
    <source>
        <strain evidence="2 3">CBS 118157</strain>
    </source>
</reference>
<evidence type="ECO:0000313" key="2">
    <source>
        <dbReference type="EMBL" id="KIW53804.1"/>
    </source>
</evidence>
<feature type="compositionally biased region" description="Acidic residues" evidence="1">
    <location>
        <begin position="142"/>
        <end position="154"/>
    </location>
</feature>
<keyword evidence="3" id="KW-1185">Reference proteome</keyword>
<organism evidence="2 3">
    <name type="scientific">Exophiala xenobiotica</name>
    <dbReference type="NCBI Taxonomy" id="348802"/>
    <lineage>
        <taxon>Eukaryota</taxon>
        <taxon>Fungi</taxon>
        <taxon>Dikarya</taxon>
        <taxon>Ascomycota</taxon>
        <taxon>Pezizomycotina</taxon>
        <taxon>Eurotiomycetes</taxon>
        <taxon>Chaetothyriomycetidae</taxon>
        <taxon>Chaetothyriales</taxon>
        <taxon>Herpotrichiellaceae</taxon>
        <taxon>Exophiala</taxon>
    </lineage>
</organism>
<feature type="region of interest" description="Disordered" evidence="1">
    <location>
        <begin position="1"/>
        <end position="103"/>
    </location>
</feature>
<dbReference type="EMBL" id="KN847320">
    <property type="protein sequence ID" value="KIW53804.1"/>
    <property type="molecule type" value="Genomic_DNA"/>
</dbReference>
<dbReference type="HOGENOM" id="CLU_043296_0_0_1"/>
<protein>
    <submittedName>
        <fullName evidence="2">Uncharacterized protein</fullName>
    </submittedName>
</protein>
<feature type="compositionally biased region" description="Polar residues" evidence="1">
    <location>
        <begin position="253"/>
        <end position="262"/>
    </location>
</feature>
<dbReference type="RefSeq" id="XP_013314388.1">
    <property type="nucleotide sequence ID" value="XM_013458934.1"/>
</dbReference>
<feature type="region of interest" description="Disordered" evidence="1">
    <location>
        <begin position="121"/>
        <end position="283"/>
    </location>
</feature>
<evidence type="ECO:0000256" key="1">
    <source>
        <dbReference type="SAM" id="MobiDB-lite"/>
    </source>
</evidence>
<dbReference type="Proteomes" id="UP000054342">
    <property type="component" value="Unassembled WGS sequence"/>
</dbReference>
<proteinExistence type="predicted"/>
<evidence type="ECO:0000313" key="3">
    <source>
        <dbReference type="Proteomes" id="UP000054342"/>
    </source>
</evidence>
<dbReference type="AlphaFoldDB" id="A0A0D2F1F1"/>
<accession>A0A0D2F1F1</accession>
<dbReference type="OrthoDB" id="427960at2759"/>
<feature type="compositionally biased region" description="Polar residues" evidence="1">
    <location>
        <begin position="155"/>
        <end position="167"/>
    </location>
</feature>
<feature type="compositionally biased region" description="Polar residues" evidence="1">
    <location>
        <begin position="1"/>
        <end position="22"/>
    </location>
</feature>
<dbReference type="GeneID" id="25328124"/>
<feature type="compositionally biased region" description="Low complexity" evidence="1">
    <location>
        <begin position="63"/>
        <end position="76"/>
    </location>
</feature>
<sequence>MAGFSTPSAQPQEAAKSMSSRLLNMKFMRRAAASTTSTPAASTTATPATEPFAKRRRVEIQASPPSTSTPGTPYTPVEEHSPSTTFGLSRGGTSTFNRGAGADTEWVLDLKTTFENSLKTRARSEANGKTSQGSCFNGLAEEPGEGTDTEEEDIWNNQPSGRQTYGSFKQKRKSRPRPNDESIDSPSDHSDSDGPDLSNHRTPSGKRKKNHSTGADSDEEMRQVRKAIEAKHRNMTSTAPRANPAGGGKSPYQPYTGNQAGSGQKRRREDGDYKSRKKSRKTI</sequence>
<feature type="compositionally biased region" description="Polar residues" evidence="1">
    <location>
        <begin position="82"/>
        <end position="97"/>
    </location>
</feature>
<dbReference type="STRING" id="348802.A0A0D2F1F1"/>
<feature type="compositionally biased region" description="Low complexity" evidence="1">
    <location>
        <begin position="31"/>
        <end position="49"/>
    </location>
</feature>
<gene>
    <name evidence="2" type="ORF">PV05_06216</name>
</gene>
<feature type="compositionally biased region" description="Basic and acidic residues" evidence="1">
    <location>
        <begin position="220"/>
        <end position="232"/>
    </location>
</feature>